<reference evidence="2 3" key="1">
    <citation type="submission" date="2019-06" db="EMBL/GenBank/DDBJ databases">
        <title>New taxonomy in bacterial strain CC-CFT640, isolated from vineyard.</title>
        <authorList>
            <person name="Lin S.-Y."/>
            <person name="Tsai C.-F."/>
            <person name="Young C.-C."/>
        </authorList>
    </citation>
    <scope>NUCLEOTIDE SEQUENCE [LARGE SCALE GENOMIC DNA]</scope>
    <source>
        <strain evidence="2 3">CC-CFT640</strain>
    </source>
</reference>
<dbReference type="OrthoDB" id="8448349at2"/>
<organism evidence="2 3">
    <name type="scientific">Vineibacter terrae</name>
    <dbReference type="NCBI Taxonomy" id="2586908"/>
    <lineage>
        <taxon>Bacteria</taxon>
        <taxon>Pseudomonadati</taxon>
        <taxon>Pseudomonadota</taxon>
        <taxon>Alphaproteobacteria</taxon>
        <taxon>Hyphomicrobiales</taxon>
        <taxon>Vineibacter</taxon>
    </lineage>
</organism>
<gene>
    <name evidence="2" type="ORF">FHP25_00360</name>
</gene>
<name>A0A5C8PWD4_9HYPH</name>
<proteinExistence type="predicted"/>
<feature type="transmembrane region" description="Helical" evidence="1">
    <location>
        <begin position="16"/>
        <end position="37"/>
    </location>
</feature>
<keyword evidence="1" id="KW-1133">Transmembrane helix</keyword>
<feature type="transmembrane region" description="Helical" evidence="1">
    <location>
        <begin position="95"/>
        <end position="116"/>
    </location>
</feature>
<dbReference type="AlphaFoldDB" id="A0A5C8PWD4"/>
<dbReference type="RefSeq" id="WP_147844892.1">
    <property type="nucleotide sequence ID" value="NZ_VDUZ01000001.1"/>
</dbReference>
<dbReference type="Proteomes" id="UP000321638">
    <property type="component" value="Unassembled WGS sequence"/>
</dbReference>
<comment type="caution">
    <text evidence="2">The sequence shown here is derived from an EMBL/GenBank/DDBJ whole genome shotgun (WGS) entry which is preliminary data.</text>
</comment>
<accession>A0A5C8PWD4</accession>
<dbReference type="EMBL" id="VDUZ01000001">
    <property type="protein sequence ID" value="TXL82190.1"/>
    <property type="molecule type" value="Genomic_DNA"/>
</dbReference>
<keyword evidence="3" id="KW-1185">Reference proteome</keyword>
<protein>
    <submittedName>
        <fullName evidence="2">Uncharacterized protein</fullName>
    </submittedName>
</protein>
<evidence type="ECO:0000313" key="2">
    <source>
        <dbReference type="EMBL" id="TXL82190.1"/>
    </source>
</evidence>
<keyword evidence="1" id="KW-0472">Membrane</keyword>
<evidence type="ECO:0000313" key="3">
    <source>
        <dbReference type="Proteomes" id="UP000321638"/>
    </source>
</evidence>
<keyword evidence="1" id="KW-0812">Transmembrane</keyword>
<sequence>MDSIPAALADPATRDLYLAACIAVLVLPVIAITWWYHANIRKTRGGRDLMRRQNDVGVSRHPADAGRMLREALDMSRDIEADAYGGHARRMQHRVYAMMGLWLVVVGAMFGILIWADEVNRTLP</sequence>
<evidence type="ECO:0000256" key="1">
    <source>
        <dbReference type="SAM" id="Phobius"/>
    </source>
</evidence>